<keyword evidence="3" id="KW-1185">Reference proteome</keyword>
<dbReference type="Proteomes" id="UP001292094">
    <property type="component" value="Unassembled WGS sequence"/>
</dbReference>
<evidence type="ECO:0000313" key="2">
    <source>
        <dbReference type="EMBL" id="KAK4300218.1"/>
    </source>
</evidence>
<gene>
    <name evidence="2" type="ORF">Pmani_027557</name>
</gene>
<organism evidence="2 3">
    <name type="scientific">Petrolisthes manimaculis</name>
    <dbReference type="NCBI Taxonomy" id="1843537"/>
    <lineage>
        <taxon>Eukaryota</taxon>
        <taxon>Metazoa</taxon>
        <taxon>Ecdysozoa</taxon>
        <taxon>Arthropoda</taxon>
        <taxon>Crustacea</taxon>
        <taxon>Multicrustacea</taxon>
        <taxon>Malacostraca</taxon>
        <taxon>Eumalacostraca</taxon>
        <taxon>Eucarida</taxon>
        <taxon>Decapoda</taxon>
        <taxon>Pleocyemata</taxon>
        <taxon>Anomura</taxon>
        <taxon>Galatheoidea</taxon>
        <taxon>Porcellanidae</taxon>
        <taxon>Petrolisthes</taxon>
    </lineage>
</organism>
<protein>
    <submittedName>
        <fullName evidence="2">Uncharacterized protein</fullName>
    </submittedName>
</protein>
<proteinExistence type="predicted"/>
<evidence type="ECO:0000256" key="1">
    <source>
        <dbReference type="SAM" id="MobiDB-lite"/>
    </source>
</evidence>
<feature type="compositionally biased region" description="Basic and acidic residues" evidence="1">
    <location>
        <begin position="44"/>
        <end position="81"/>
    </location>
</feature>
<comment type="caution">
    <text evidence="2">The sequence shown here is derived from an EMBL/GenBank/DDBJ whole genome shotgun (WGS) entry which is preliminary data.</text>
</comment>
<feature type="region of interest" description="Disordered" evidence="1">
    <location>
        <begin position="1"/>
        <end position="96"/>
    </location>
</feature>
<sequence length="96" mass="10757">MVRALRANTTHRVCCHPTPSTGTPIHTGRGGRDGKGRKRRQGKGGKEVEREGTEKMVGKEEMEGSRNREGIEEMVGKEKMQGSRKRRRNRGGWEGV</sequence>
<dbReference type="EMBL" id="JAWZYT010003094">
    <property type="protein sequence ID" value="KAK4300218.1"/>
    <property type="molecule type" value="Genomic_DNA"/>
</dbReference>
<accession>A0AAE1P2E8</accession>
<reference evidence="2" key="1">
    <citation type="submission" date="2023-11" db="EMBL/GenBank/DDBJ databases">
        <title>Genome assemblies of two species of porcelain crab, Petrolisthes cinctipes and Petrolisthes manimaculis (Anomura: Porcellanidae).</title>
        <authorList>
            <person name="Angst P."/>
        </authorList>
    </citation>
    <scope>NUCLEOTIDE SEQUENCE</scope>
    <source>
        <strain evidence="2">PB745_02</strain>
        <tissue evidence="2">Gill</tissue>
    </source>
</reference>
<dbReference type="AlphaFoldDB" id="A0AAE1P2E8"/>
<name>A0AAE1P2E8_9EUCA</name>
<evidence type="ECO:0000313" key="3">
    <source>
        <dbReference type="Proteomes" id="UP001292094"/>
    </source>
</evidence>